<organism evidence="1">
    <name type="scientific">Siphoviridae sp. ct5qs5</name>
    <dbReference type="NCBI Taxonomy" id="2825339"/>
    <lineage>
        <taxon>Viruses</taxon>
        <taxon>Duplodnaviria</taxon>
        <taxon>Heunggongvirae</taxon>
        <taxon>Uroviricota</taxon>
        <taxon>Caudoviricetes</taxon>
    </lineage>
</organism>
<reference evidence="1" key="1">
    <citation type="journal article" date="2021" name="Proc. Natl. Acad. Sci. U.S.A.">
        <title>A Catalog of Tens of Thousands of Viruses from Human Metagenomes Reveals Hidden Associations with Chronic Diseases.</title>
        <authorList>
            <person name="Tisza M.J."/>
            <person name="Buck C.B."/>
        </authorList>
    </citation>
    <scope>NUCLEOTIDE SEQUENCE</scope>
    <source>
        <strain evidence="1">Ct5qs5</strain>
    </source>
</reference>
<accession>A0A8S5Q9B4</accession>
<protein>
    <submittedName>
        <fullName evidence="1">Uncharacterized protein</fullName>
    </submittedName>
</protein>
<evidence type="ECO:0000313" key="1">
    <source>
        <dbReference type="EMBL" id="DAE15349.1"/>
    </source>
</evidence>
<name>A0A8S5Q9B4_9CAUD</name>
<proteinExistence type="predicted"/>
<dbReference type="EMBL" id="BK015603">
    <property type="protein sequence ID" value="DAE15349.1"/>
    <property type="molecule type" value="Genomic_DNA"/>
</dbReference>
<sequence>MMKRLLTIVFFFFVVLLSFDCFAVWVKGYYRKDGTYVLPHYRSAPHSGGGYGGGYYALPAAAATGTMAASSASSETIPHEKLEATPAQNSALNQKWLEYYKSAAMIVGDLSNLGKVEYICKFQETTPLWETVETDYSFCHDRGCFVEKITRDYVWKELNRKIDNIYNYLKKAEGE</sequence>